<name>A0ACC4BGR4_POPAL</name>
<dbReference type="EMBL" id="RCHU02000010">
    <property type="protein sequence ID" value="KAL3577517.1"/>
    <property type="molecule type" value="Genomic_DNA"/>
</dbReference>
<evidence type="ECO:0000313" key="1">
    <source>
        <dbReference type="EMBL" id="KAL3577517.1"/>
    </source>
</evidence>
<sequence>MAKYTTMKSLANALLILCLLAASCEANGLGRSASAAISPLRTASRTDSNEKVFNVLQYGAKPGGKQDSALGNGKATYPHGNLLDRGTARLLIP</sequence>
<comment type="caution">
    <text evidence="1">The sequence shown here is derived from an EMBL/GenBank/DDBJ whole genome shotgun (WGS) entry which is preliminary data.</text>
</comment>
<protein>
    <submittedName>
        <fullName evidence="1">Uncharacterized protein</fullName>
    </submittedName>
</protein>
<reference evidence="1 2" key="1">
    <citation type="journal article" date="2024" name="Plant Biotechnol. J.">
        <title>Genome and CRISPR/Cas9 system of a widespread forest tree (Populus alba) in the world.</title>
        <authorList>
            <person name="Liu Y.J."/>
            <person name="Jiang P.F."/>
            <person name="Han X.M."/>
            <person name="Li X.Y."/>
            <person name="Wang H.M."/>
            <person name="Wang Y.J."/>
            <person name="Wang X.X."/>
            <person name="Zeng Q.Y."/>
        </authorList>
    </citation>
    <scope>NUCLEOTIDE SEQUENCE [LARGE SCALE GENOMIC DNA]</scope>
    <source>
        <strain evidence="2">cv. PAL-ZL1</strain>
    </source>
</reference>
<evidence type="ECO:0000313" key="2">
    <source>
        <dbReference type="Proteomes" id="UP000309997"/>
    </source>
</evidence>
<gene>
    <name evidence="1" type="ORF">D5086_019021</name>
</gene>
<dbReference type="Proteomes" id="UP000309997">
    <property type="component" value="Unassembled WGS sequence"/>
</dbReference>
<proteinExistence type="predicted"/>
<accession>A0ACC4BGR4</accession>
<keyword evidence="2" id="KW-1185">Reference proteome</keyword>
<organism evidence="1 2">
    <name type="scientific">Populus alba</name>
    <name type="common">White poplar</name>
    <dbReference type="NCBI Taxonomy" id="43335"/>
    <lineage>
        <taxon>Eukaryota</taxon>
        <taxon>Viridiplantae</taxon>
        <taxon>Streptophyta</taxon>
        <taxon>Embryophyta</taxon>
        <taxon>Tracheophyta</taxon>
        <taxon>Spermatophyta</taxon>
        <taxon>Magnoliopsida</taxon>
        <taxon>eudicotyledons</taxon>
        <taxon>Gunneridae</taxon>
        <taxon>Pentapetalae</taxon>
        <taxon>rosids</taxon>
        <taxon>fabids</taxon>
        <taxon>Malpighiales</taxon>
        <taxon>Salicaceae</taxon>
        <taxon>Saliceae</taxon>
        <taxon>Populus</taxon>
    </lineage>
</organism>